<comment type="subcellular location">
    <subcellularLocation>
        <location evidence="1">Membrane</location>
        <topology evidence="1">Multi-pass membrane protein</topology>
    </subcellularLocation>
</comment>
<evidence type="ECO:0000256" key="5">
    <source>
        <dbReference type="SAM" id="Phobius"/>
    </source>
</evidence>
<proteinExistence type="predicted"/>
<evidence type="ECO:0000256" key="4">
    <source>
        <dbReference type="ARBA" id="ARBA00023136"/>
    </source>
</evidence>
<dbReference type="GO" id="GO:0005886">
    <property type="term" value="C:plasma membrane"/>
    <property type="evidence" value="ECO:0007669"/>
    <property type="project" value="TreeGrafter"/>
</dbReference>
<feature type="transmembrane region" description="Helical" evidence="5">
    <location>
        <begin position="37"/>
        <end position="59"/>
    </location>
</feature>
<feature type="transmembrane region" description="Helical" evidence="5">
    <location>
        <begin position="142"/>
        <end position="165"/>
    </location>
</feature>
<dbReference type="PANTHER" id="PTHR10671:SF96">
    <property type="entry name" value="CLC-LIKE PROTEIN 5"/>
    <property type="match status" value="1"/>
</dbReference>
<name>A0A0N5A7Q3_9BILA</name>
<keyword evidence="2 5" id="KW-0812">Transmembrane</keyword>
<dbReference type="Proteomes" id="UP000046393">
    <property type="component" value="Unplaced"/>
</dbReference>
<dbReference type="InterPro" id="IPR010761">
    <property type="entry name" value="Clc_prot-like"/>
</dbReference>
<dbReference type="Pfam" id="PF07062">
    <property type="entry name" value="Clc-like"/>
    <property type="match status" value="1"/>
</dbReference>
<keyword evidence="3 5" id="KW-1133">Transmembrane helix</keyword>
<evidence type="ECO:0000256" key="2">
    <source>
        <dbReference type="ARBA" id="ARBA00022692"/>
    </source>
</evidence>
<accession>A0A0N5A7Q3</accession>
<keyword evidence="4 5" id="KW-0472">Membrane</keyword>
<reference evidence="7" key="1">
    <citation type="submission" date="2017-02" db="UniProtKB">
        <authorList>
            <consortium name="WormBaseParasite"/>
        </authorList>
    </citation>
    <scope>IDENTIFICATION</scope>
</reference>
<evidence type="ECO:0000256" key="1">
    <source>
        <dbReference type="ARBA" id="ARBA00004141"/>
    </source>
</evidence>
<feature type="transmembrane region" description="Helical" evidence="5">
    <location>
        <begin position="206"/>
        <end position="228"/>
    </location>
</feature>
<dbReference type="PANTHER" id="PTHR10671">
    <property type="entry name" value="EPITHELIAL MEMBRANE PROTEIN-RELATED"/>
    <property type="match status" value="1"/>
</dbReference>
<evidence type="ECO:0000256" key="3">
    <source>
        <dbReference type="ARBA" id="ARBA00022989"/>
    </source>
</evidence>
<organism evidence="6 7">
    <name type="scientific">Syphacia muris</name>
    <dbReference type="NCBI Taxonomy" id="451379"/>
    <lineage>
        <taxon>Eukaryota</taxon>
        <taxon>Metazoa</taxon>
        <taxon>Ecdysozoa</taxon>
        <taxon>Nematoda</taxon>
        <taxon>Chromadorea</taxon>
        <taxon>Rhabditida</taxon>
        <taxon>Spirurina</taxon>
        <taxon>Oxyuridomorpha</taxon>
        <taxon>Oxyuroidea</taxon>
        <taxon>Oxyuridae</taxon>
        <taxon>Syphacia</taxon>
    </lineage>
</organism>
<protein>
    <submittedName>
        <fullName evidence="7">Clc-like protein</fullName>
    </submittedName>
</protein>
<dbReference type="WBParaSite" id="SMUV_0000006101-mRNA-1">
    <property type="protein sequence ID" value="SMUV_0000006101-mRNA-1"/>
    <property type="gene ID" value="SMUV_0000006101"/>
</dbReference>
<dbReference type="InterPro" id="IPR050579">
    <property type="entry name" value="PMP-22/EMP/MP20-like"/>
</dbReference>
<keyword evidence="6" id="KW-1185">Reference proteome</keyword>
<sequence>MSCYNDDSVTLTAPFIAGQSASVIRKKSTGLRAAQKICLGFLMPLTLSGFTLSLIALYLPSWQVVYFTEYMHDHGREHSMHEHGLWQDCNRNVRKESSGYGEYETIMGPSQCIYKWDYENTVGVVYSYESGVDGETHRHHFYGWQIATLIFLGIALVSALVSMLLTCCGCLRRSVAFSLTATCLLTFTSISTEVVPEVTECSKLKLMLFMVTVALSAIGTVVFFFYSHRAENRFISSAVLTHEQVVGTAFYLQLAATSTHLFAFVISLVLLMTALKERSIKCAPVVGDEQEMLSVSQMSKSTGPNILRTLEVDPPLLYQQTTGTTLSHSTSHYIKNPNITNTSFLNNNIYRSPAASMPELPSRIYRCASETCV</sequence>
<dbReference type="AlphaFoldDB" id="A0A0N5A7Q3"/>
<evidence type="ECO:0000313" key="7">
    <source>
        <dbReference type="WBParaSite" id="SMUV_0000006101-mRNA-1"/>
    </source>
</evidence>
<dbReference type="Gene3D" id="1.20.140.150">
    <property type="match status" value="1"/>
</dbReference>
<evidence type="ECO:0000313" key="6">
    <source>
        <dbReference type="Proteomes" id="UP000046393"/>
    </source>
</evidence>
<feature type="transmembrane region" description="Helical" evidence="5">
    <location>
        <begin position="248"/>
        <end position="271"/>
    </location>
</feature>